<reference evidence="2 3" key="1">
    <citation type="submission" date="2019-02" db="EMBL/GenBank/DDBJ databases">
        <title>Deep-cultivation of Planctomycetes and their phenomic and genomic characterization uncovers novel biology.</title>
        <authorList>
            <person name="Wiegand S."/>
            <person name="Jogler M."/>
            <person name="Boedeker C."/>
            <person name="Pinto D."/>
            <person name="Vollmers J."/>
            <person name="Rivas-Marin E."/>
            <person name="Kohn T."/>
            <person name="Peeters S.H."/>
            <person name="Heuer A."/>
            <person name="Rast P."/>
            <person name="Oberbeckmann S."/>
            <person name="Bunk B."/>
            <person name="Jeske O."/>
            <person name="Meyerdierks A."/>
            <person name="Storesund J.E."/>
            <person name="Kallscheuer N."/>
            <person name="Luecker S."/>
            <person name="Lage O.M."/>
            <person name="Pohl T."/>
            <person name="Merkel B.J."/>
            <person name="Hornburger P."/>
            <person name="Mueller R.-W."/>
            <person name="Bruemmer F."/>
            <person name="Labrenz M."/>
            <person name="Spormann A.M."/>
            <person name="Op den Camp H."/>
            <person name="Overmann J."/>
            <person name="Amann R."/>
            <person name="Jetten M.S.M."/>
            <person name="Mascher T."/>
            <person name="Medema M.H."/>
            <person name="Devos D.P."/>
            <person name="Kaster A.-K."/>
            <person name="Ovreas L."/>
            <person name="Rohde M."/>
            <person name="Galperin M.Y."/>
            <person name="Jogler C."/>
        </authorList>
    </citation>
    <scope>NUCLEOTIDE SEQUENCE [LARGE SCALE GENOMIC DNA]</scope>
    <source>
        <strain evidence="2 3">CA12</strain>
    </source>
</reference>
<feature type="region of interest" description="Disordered" evidence="1">
    <location>
        <begin position="1"/>
        <end position="21"/>
    </location>
</feature>
<protein>
    <submittedName>
        <fullName evidence="2">Uncharacterized protein</fullName>
    </submittedName>
</protein>
<dbReference type="RefSeq" id="WP_145360226.1">
    <property type="nucleotide sequence ID" value="NZ_CP036265.1"/>
</dbReference>
<organism evidence="2 3">
    <name type="scientific">Alienimonas californiensis</name>
    <dbReference type="NCBI Taxonomy" id="2527989"/>
    <lineage>
        <taxon>Bacteria</taxon>
        <taxon>Pseudomonadati</taxon>
        <taxon>Planctomycetota</taxon>
        <taxon>Planctomycetia</taxon>
        <taxon>Planctomycetales</taxon>
        <taxon>Planctomycetaceae</taxon>
        <taxon>Alienimonas</taxon>
    </lineage>
</organism>
<keyword evidence="3" id="KW-1185">Reference proteome</keyword>
<gene>
    <name evidence="2" type="ORF">CA12_34670</name>
</gene>
<accession>A0A517PD95</accession>
<dbReference type="AlphaFoldDB" id="A0A517PD95"/>
<name>A0A517PD95_9PLAN</name>
<evidence type="ECO:0000256" key="1">
    <source>
        <dbReference type="SAM" id="MobiDB-lite"/>
    </source>
</evidence>
<sequence length="174" mass="17908">MIVDPARTPSPRNAPGPRNAPDSPGLWYGFISDHPDAKPWCLALFDFNPDGCLVDSMGEQLEEACSYRPVVRWHGPHPVPPFDGMGGETIRVKIAVAVDMNGEWSAHGGTRLLNGAAAAIAATEVGGPSTVCFVEADAPLPTAPAGVVGAVTAAGNSGGNSAHGALTYTLPSPR</sequence>
<evidence type="ECO:0000313" key="3">
    <source>
        <dbReference type="Proteomes" id="UP000318741"/>
    </source>
</evidence>
<dbReference type="EMBL" id="CP036265">
    <property type="protein sequence ID" value="QDT17346.1"/>
    <property type="molecule type" value="Genomic_DNA"/>
</dbReference>
<proteinExistence type="predicted"/>
<evidence type="ECO:0000313" key="2">
    <source>
        <dbReference type="EMBL" id="QDT17346.1"/>
    </source>
</evidence>
<dbReference type="Proteomes" id="UP000318741">
    <property type="component" value="Chromosome"/>
</dbReference>
<dbReference type="KEGG" id="acaf:CA12_34670"/>